<feature type="region of interest" description="Disordered" evidence="1">
    <location>
        <begin position="1"/>
        <end position="37"/>
    </location>
</feature>
<protein>
    <submittedName>
        <fullName evidence="2">RCC1 domain-containing protein</fullName>
    </submittedName>
</protein>
<reference evidence="2" key="1">
    <citation type="submission" date="2022-11" db="EMBL/GenBank/DDBJ databases">
        <title>Minimal conservation of predation-associated metabolite biosynthetic gene clusters underscores biosynthetic potential of Myxococcota including descriptions for ten novel species: Archangium lansinium sp. nov., Myxococcus landrumus sp. nov., Nannocystis bai.</title>
        <authorList>
            <person name="Ahearne A."/>
            <person name="Stevens C."/>
            <person name="Phillips K."/>
        </authorList>
    </citation>
    <scope>NUCLEOTIDE SEQUENCE</scope>
    <source>
        <strain evidence="2">Na p29</strain>
    </source>
</reference>
<dbReference type="Gene3D" id="2.130.10.30">
    <property type="entry name" value="Regulator of chromosome condensation 1/beta-lactamase-inhibitor protein II"/>
    <property type="match status" value="3"/>
</dbReference>
<accession>A0A9X3F8C8</accession>
<proteinExistence type="predicted"/>
<dbReference type="GO" id="GO:0005085">
    <property type="term" value="F:guanyl-nucleotide exchange factor activity"/>
    <property type="evidence" value="ECO:0007669"/>
    <property type="project" value="TreeGrafter"/>
</dbReference>
<gene>
    <name evidence="2" type="ORF">OV079_50545</name>
</gene>
<dbReference type="AlphaFoldDB" id="A0A9X3F8C8"/>
<evidence type="ECO:0000256" key="1">
    <source>
        <dbReference type="SAM" id="MobiDB-lite"/>
    </source>
</evidence>
<dbReference type="GO" id="GO:0005737">
    <property type="term" value="C:cytoplasm"/>
    <property type="evidence" value="ECO:0007669"/>
    <property type="project" value="TreeGrafter"/>
</dbReference>
<dbReference type="SUPFAM" id="SSF50985">
    <property type="entry name" value="RCC1/BLIP-II"/>
    <property type="match status" value="1"/>
</dbReference>
<dbReference type="Pfam" id="PF13540">
    <property type="entry name" value="RCC1_2"/>
    <property type="match status" value="1"/>
</dbReference>
<keyword evidence="3" id="KW-1185">Reference proteome</keyword>
<evidence type="ECO:0000313" key="3">
    <source>
        <dbReference type="Proteomes" id="UP001150924"/>
    </source>
</evidence>
<dbReference type="InterPro" id="IPR009091">
    <property type="entry name" value="RCC1/BLIP-II"/>
</dbReference>
<dbReference type="PANTHER" id="PTHR45982:SF1">
    <property type="entry name" value="REGULATOR OF CHROMOSOME CONDENSATION"/>
    <property type="match status" value="1"/>
</dbReference>
<name>A0A9X3F8C8_9BACT</name>
<feature type="compositionally biased region" description="Polar residues" evidence="1">
    <location>
        <begin position="15"/>
        <end position="32"/>
    </location>
</feature>
<dbReference type="InterPro" id="IPR051553">
    <property type="entry name" value="Ran_GTPase-activating"/>
</dbReference>
<evidence type="ECO:0000313" key="2">
    <source>
        <dbReference type="EMBL" id="MCY1013638.1"/>
    </source>
</evidence>
<dbReference type="PANTHER" id="PTHR45982">
    <property type="entry name" value="REGULATOR OF CHROMOSOME CONDENSATION"/>
    <property type="match status" value="1"/>
</dbReference>
<sequence length="367" mass="39068">MLVLACSRRADPPSEGSTGSAAPSTVPSQTPLSARDEPGHLEVVLEPRKIAGLHDVVQVVVGQELTCARQVEGAVYCWGRLDDPETQTGDPRRITRLDGAHLFPDRDAYIGAVVGADWLTYAPGRLEAEELGLHSLGVAVPIDLTRLERGRLRSRAERICVVRDMGEPVCTTVSASSPQHVEPPQALAGVRDIALCLDGMCTLDAAGSVACGRLEHPERAPSEPIGLPAPAVQLACLSQDSCARLRDGTVHCWTDPRAKNLRPLYPVTPIEVPLRRPAVGLALSLSSACTWSRDGAVECWGEALTPPLQEALQRGSVRSPRTLANVRDAVQVAVGYSHSCLLHASGEVSCWGANRHGEAGGPMVDAR</sequence>
<dbReference type="Proteomes" id="UP001150924">
    <property type="component" value="Unassembled WGS sequence"/>
</dbReference>
<dbReference type="EMBL" id="JAPNKE010000002">
    <property type="protein sequence ID" value="MCY1013638.1"/>
    <property type="molecule type" value="Genomic_DNA"/>
</dbReference>
<comment type="caution">
    <text evidence="2">The sequence shown here is derived from an EMBL/GenBank/DDBJ whole genome shotgun (WGS) entry which is preliminary data.</text>
</comment>
<organism evidence="2 3">
    <name type="scientific">Nannocystis pusilla</name>
    <dbReference type="NCBI Taxonomy" id="889268"/>
    <lineage>
        <taxon>Bacteria</taxon>
        <taxon>Pseudomonadati</taxon>
        <taxon>Myxococcota</taxon>
        <taxon>Polyangia</taxon>
        <taxon>Nannocystales</taxon>
        <taxon>Nannocystaceae</taxon>
        <taxon>Nannocystis</taxon>
    </lineage>
</organism>
<dbReference type="RefSeq" id="WP_267777710.1">
    <property type="nucleotide sequence ID" value="NZ_JAPNKE010000002.1"/>
</dbReference>